<dbReference type="EMBL" id="VDUW01000004">
    <property type="protein sequence ID" value="TXL65115.1"/>
    <property type="molecule type" value="Genomic_DNA"/>
</dbReference>
<dbReference type="InterPro" id="IPR007167">
    <property type="entry name" value="Fe-transptr_FeoA-like"/>
</dbReference>
<organism evidence="3 4">
    <name type="scientific">Cerasibacillus terrae</name>
    <dbReference type="NCBI Taxonomy" id="2498845"/>
    <lineage>
        <taxon>Bacteria</taxon>
        <taxon>Bacillati</taxon>
        <taxon>Bacillota</taxon>
        <taxon>Bacilli</taxon>
        <taxon>Bacillales</taxon>
        <taxon>Bacillaceae</taxon>
        <taxon>Cerasibacillus</taxon>
    </lineage>
</organism>
<name>A0A5C8NV90_9BACI</name>
<comment type="caution">
    <text evidence="3">The sequence shown here is derived from an EMBL/GenBank/DDBJ whole genome shotgun (WGS) entry which is preliminary data.</text>
</comment>
<dbReference type="Proteomes" id="UP000321574">
    <property type="component" value="Unassembled WGS sequence"/>
</dbReference>
<dbReference type="InterPro" id="IPR052713">
    <property type="entry name" value="FeoA"/>
</dbReference>
<dbReference type="AlphaFoldDB" id="A0A5C8NV90"/>
<feature type="domain" description="Ferrous iron transporter FeoA-like" evidence="2">
    <location>
        <begin position="1"/>
        <end position="74"/>
    </location>
</feature>
<protein>
    <submittedName>
        <fullName evidence="3">Ferrous iron transport protein A</fullName>
    </submittedName>
</protein>
<dbReference type="GO" id="GO:0046914">
    <property type="term" value="F:transition metal ion binding"/>
    <property type="evidence" value="ECO:0007669"/>
    <property type="project" value="InterPro"/>
</dbReference>
<dbReference type="RefSeq" id="WP_147666959.1">
    <property type="nucleotide sequence ID" value="NZ_VDUW01000004.1"/>
</dbReference>
<dbReference type="OrthoDB" id="9811076at2"/>
<accession>A0A5C8NV90</accession>
<dbReference type="SMART" id="SM00899">
    <property type="entry name" value="FeoA"/>
    <property type="match status" value="1"/>
</dbReference>
<dbReference type="PANTHER" id="PTHR42954:SF2">
    <property type="entry name" value="FE(2+) TRANSPORT PROTEIN A"/>
    <property type="match status" value="1"/>
</dbReference>
<evidence type="ECO:0000313" key="3">
    <source>
        <dbReference type="EMBL" id="TXL65115.1"/>
    </source>
</evidence>
<dbReference type="PANTHER" id="PTHR42954">
    <property type="entry name" value="FE(2+) TRANSPORT PROTEIN A"/>
    <property type="match status" value="1"/>
</dbReference>
<proteinExistence type="predicted"/>
<dbReference type="InterPro" id="IPR038157">
    <property type="entry name" value="FeoA_core_dom"/>
</dbReference>
<keyword evidence="1" id="KW-0408">Iron</keyword>
<gene>
    <name evidence="3" type="ORF">FHP05_08245</name>
</gene>
<reference evidence="3 4" key="1">
    <citation type="submission" date="2019-06" db="EMBL/GenBank/DDBJ databases">
        <title>Cerasibacillus sp. nov., isolated from maize field.</title>
        <authorList>
            <person name="Lin S.-Y."/>
            <person name="Tsai C.-F."/>
            <person name="Young C.-C."/>
        </authorList>
    </citation>
    <scope>NUCLEOTIDE SEQUENCE [LARGE SCALE GENOMIC DNA]</scope>
    <source>
        <strain evidence="3 4">CC-CFT480</strain>
    </source>
</reference>
<dbReference type="SUPFAM" id="SSF50037">
    <property type="entry name" value="C-terminal domain of transcriptional repressors"/>
    <property type="match status" value="1"/>
</dbReference>
<evidence type="ECO:0000256" key="1">
    <source>
        <dbReference type="ARBA" id="ARBA00023004"/>
    </source>
</evidence>
<keyword evidence="4" id="KW-1185">Reference proteome</keyword>
<dbReference type="Gene3D" id="2.30.30.90">
    <property type="match status" value="1"/>
</dbReference>
<dbReference type="InterPro" id="IPR008988">
    <property type="entry name" value="Transcriptional_repressor_C"/>
</dbReference>
<evidence type="ECO:0000259" key="2">
    <source>
        <dbReference type="SMART" id="SM00899"/>
    </source>
</evidence>
<sequence length="75" mass="8692">MILSDLKQGEKAKVIDYSNVDELIRLRFFQLGMKENKEIYVKRKLPFGGPYVIESCGQCISIRKEEAEKIKVKAK</sequence>
<dbReference type="Pfam" id="PF04023">
    <property type="entry name" value="FeoA"/>
    <property type="match status" value="1"/>
</dbReference>
<evidence type="ECO:0000313" key="4">
    <source>
        <dbReference type="Proteomes" id="UP000321574"/>
    </source>
</evidence>